<sequence>MSPQNKLRKRSHPPPSYRPPPIPAAELSFIALSPPSPQAEYSNFPYSFHNYVPMNQEDRRRSRSQTRSSLSLTSIPTTTTRLGTVLTMNSTTPLLSDRSEAHLRSDNMPSRKLTKPRKPAAAQSNDFATLPYVELPSPSLPSPPPPPQPHPQTMPNYYPSQVQLPKRRPTINWKVTWSLRRRNTGKDKEKEISPKVEDSDEVKEELGVLPNVTPPETLPMTTQMLMPSLTLPPPKKFTLSPELDTDSDIEDYSHTRAEYDLDSSLDHNLPHSRARSRTPVHSGFNSSNGHYGHFTNAHRRNSAPVSRRWTLAMAMTSHELSDENFVQQVELMRRASITQFSDEVDESSYYYHGSPYDHEYDENETFEDPPTTYHHSHSQVHGHGQVPSMPDLRIRVPSASFPASPTSPTFPTTLFSPSTSAPESYMMYAPLPFDPPAADTDWSSALHALLITRDLLRTERNYLASLMLLLDSSPCGTSMSPNSTEGAMNGFFDPSDSLCSHPSNNFPSPETIELRTTLLWPTYPPPLLMHTYLCSLIATSSMLLAKFEADPSVMGAANALVSSEEEVERVFVGWCGVVGGWFEDKRRRKSYGGKEPSERRRRLSKTKFTESASASSSVAGSRSVSMVFSTPPSMSHSPSRPMSQINSASASRPILQRIPSLRPLSVIYPSSLPAEAIKTAPLPPRRATDISRSKLEAPLPPIPVEDERGRQPTPSVNGHTSLQALIISNPEDQKGEVVFPSIKGRDTSVSTRDSSSPAPLRSPSTGLLGLVVSRLASSSSLAGGKEKDKDKIGRKLSKSKNRDENHGEEENEHKNMGKVERSRSVLLFGARGRKHPPLPDRAQTSPSSALKRSVSDYWKRSRGSRSRVPSSNATQKDLPTFNSSVMECNGVPAVVHLNGDTNGNNSNSTSASGHGTDEGFYSECGGGVASTMDDDGYTSTMDGHRLKERKAINGAVDISPGKPGGGIMGVGGKRVYSVRDLAILPVQRVTRYTLIYRDLLKHTPVTSPARSLLERAIEVSRRIAVKCDKAQGNAELLRRR</sequence>
<gene>
    <name evidence="3" type="ORF">WG66_17237</name>
</gene>
<dbReference type="InterPro" id="IPR035899">
    <property type="entry name" value="DBL_dom_sf"/>
</dbReference>
<dbReference type="GO" id="GO:0005085">
    <property type="term" value="F:guanyl-nucleotide exchange factor activity"/>
    <property type="evidence" value="ECO:0007669"/>
    <property type="project" value="InterPro"/>
</dbReference>
<dbReference type="AlphaFoldDB" id="A0A0W0F1N8"/>
<feature type="region of interest" description="Disordered" evidence="1">
    <location>
        <begin position="1"/>
        <end position="23"/>
    </location>
</feature>
<feature type="domain" description="DH" evidence="2">
    <location>
        <begin position="976"/>
        <end position="1030"/>
    </location>
</feature>
<feature type="compositionally biased region" description="Low complexity" evidence="1">
    <location>
        <begin position="65"/>
        <end position="76"/>
    </location>
</feature>
<evidence type="ECO:0000313" key="3">
    <source>
        <dbReference type="EMBL" id="KTB30223.1"/>
    </source>
</evidence>
<evidence type="ECO:0000256" key="1">
    <source>
        <dbReference type="SAM" id="MobiDB-lite"/>
    </source>
</evidence>
<evidence type="ECO:0000313" key="4">
    <source>
        <dbReference type="Proteomes" id="UP000054988"/>
    </source>
</evidence>
<feature type="compositionally biased region" description="Low complexity" evidence="1">
    <location>
        <begin position="747"/>
        <end position="756"/>
    </location>
</feature>
<feature type="compositionally biased region" description="Basic and acidic residues" evidence="1">
    <location>
        <begin position="184"/>
        <end position="197"/>
    </location>
</feature>
<feature type="region of interest" description="Disordered" evidence="1">
    <location>
        <begin position="898"/>
        <end position="918"/>
    </location>
</feature>
<feature type="region of interest" description="Disordered" evidence="1">
    <location>
        <begin position="778"/>
        <end position="879"/>
    </location>
</feature>
<feature type="region of interest" description="Disordered" evidence="1">
    <location>
        <begin position="184"/>
        <end position="203"/>
    </location>
</feature>
<feature type="compositionally biased region" description="Polar residues" evidence="1">
    <location>
        <begin position="153"/>
        <end position="163"/>
    </location>
</feature>
<dbReference type="Proteomes" id="UP000054988">
    <property type="component" value="Unassembled WGS sequence"/>
</dbReference>
<feature type="compositionally biased region" description="Basic and acidic residues" evidence="1">
    <location>
        <begin position="811"/>
        <end position="823"/>
    </location>
</feature>
<feature type="compositionally biased region" description="Basic and acidic residues" evidence="1">
    <location>
        <begin position="784"/>
        <end position="793"/>
    </location>
</feature>
<dbReference type="eggNOG" id="ENOG502QYME">
    <property type="taxonomic scope" value="Eukaryota"/>
</dbReference>
<dbReference type="EMBL" id="LATX01002393">
    <property type="protein sequence ID" value="KTB30223.1"/>
    <property type="molecule type" value="Genomic_DNA"/>
</dbReference>
<feature type="region of interest" description="Disordered" evidence="1">
    <location>
        <begin position="364"/>
        <end position="386"/>
    </location>
</feature>
<feature type="region of interest" description="Disordered" evidence="1">
    <location>
        <begin position="55"/>
        <end position="76"/>
    </location>
</feature>
<reference evidence="3 4" key="1">
    <citation type="submission" date="2015-12" db="EMBL/GenBank/DDBJ databases">
        <title>Draft genome sequence of Moniliophthora roreri, the causal agent of frosty pod rot of cacao.</title>
        <authorList>
            <person name="Aime M.C."/>
            <person name="Diaz-Valderrama J.R."/>
            <person name="Kijpornyongpan T."/>
            <person name="Phillips-Mora W."/>
        </authorList>
    </citation>
    <scope>NUCLEOTIDE SEQUENCE [LARGE SCALE GENOMIC DNA]</scope>
    <source>
        <strain evidence="3 4">MCA 2952</strain>
    </source>
</reference>
<feature type="compositionally biased region" description="Basic and acidic residues" evidence="1">
    <location>
        <begin position="686"/>
        <end position="695"/>
    </location>
</feature>
<dbReference type="SUPFAM" id="SSF48065">
    <property type="entry name" value="DBL homology domain (DH-domain)"/>
    <property type="match status" value="1"/>
</dbReference>
<accession>A0A0W0F1N8</accession>
<comment type="caution">
    <text evidence="3">The sequence shown here is derived from an EMBL/GenBank/DDBJ whole genome shotgun (WGS) entry which is preliminary data.</text>
</comment>
<protein>
    <recommendedName>
        <fullName evidence="2">DH domain-containing protein</fullName>
    </recommendedName>
</protein>
<feature type="compositionally biased region" description="Basic residues" evidence="1">
    <location>
        <begin position="1"/>
        <end position="12"/>
    </location>
</feature>
<dbReference type="Gene3D" id="1.20.900.10">
    <property type="entry name" value="Dbl homology (DH) domain"/>
    <property type="match status" value="1"/>
</dbReference>
<feature type="compositionally biased region" description="Low complexity" evidence="1">
    <location>
        <begin position="898"/>
        <end position="914"/>
    </location>
</feature>
<feature type="region of interest" description="Disordered" evidence="1">
    <location>
        <begin position="588"/>
        <end position="651"/>
    </location>
</feature>
<feature type="region of interest" description="Disordered" evidence="1">
    <location>
        <begin position="679"/>
        <end position="718"/>
    </location>
</feature>
<dbReference type="InterPro" id="IPR000219">
    <property type="entry name" value="DH_dom"/>
</dbReference>
<dbReference type="PROSITE" id="PS50010">
    <property type="entry name" value="DH_2"/>
    <property type="match status" value="1"/>
</dbReference>
<name>A0A0W0F1N8_MONRR</name>
<feature type="compositionally biased region" description="Pro residues" evidence="1">
    <location>
        <begin position="13"/>
        <end position="23"/>
    </location>
</feature>
<evidence type="ECO:0000259" key="2">
    <source>
        <dbReference type="PROSITE" id="PS50010"/>
    </source>
</evidence>
<feature type="region of interest" description="Disordered" evidence="1">
    <location>
        <begin position="733"/>
        <end position="765"/>
    </location>
</feature>
<feature type="compositionally biased region" description="Pro residues" evidence="1">
    <location>
        <begin position="138"/>
        <end position="152"/>
    </location>
</feature>
<organism evidence="3 4">
    <name type="scientific">Moniliophthora roreri</name>
    <name type="common">Frosty pod rot fungus</name>
    <name type="synonym">Monilia roreri</name>
    <dbReference type="NCBI Taxonomy" id="221103"/>
    <lineage>
        <taxon>Eukaryota</taxon>
        <taxon>Fungi</taxon>
        <taxon>Dikarya</taxon>
        <taxon>Basidiomycota</taxon>
        <taxon>Agaricomycotina</taxon>
        <taxon>Agaricomycetes</taxon>
        <taxon>Agaricomycetidae</taxon>
        <taxon>Agaricales</taxon>
        <taxon>Marasmiineae</taxon>
        <taxon>Marasmiaceae</taxon>
        <taxon>Moniliophthora</taxon>
    </lineage>
</organism>
<proteinExistence type="predicted"/>
<feature type="region of interest" description="Disordered" evidence="1">
    <location>
        <begin position="263"/>
        <end position="284"/>
    </location>
</feature>
<feature type="compositionally biased region" description="Low complexity" evidence="1">
    <location>
        <begin position="611"/>
        <end position="643"/>
    </location>
</feature>
<dbReference type="Pfam" id="PF00621">
    <property type="entry name" value="RhoGEF"/>
    <property type="match status" value="1"/>
</dbReference>
<feature type="region of interest" description="Disordered" evidence="1">
    <location>
        <begin position="89"/>
        <end position="165"/>
    </location>
</feature>